<comment type="caution">
    <text evidence="1">The sequence shown here is derived from an EMBL/GenBank/DDBJ whole genome shotgun (WGS) entry which is preliminary data.</text>
</comment>
<proteinExistence type="predicted"/>
<evidence type="ECO:0000313" key="1">
    <source>
        <dbReference type="EMBL" id="KAG8051556.1"/>
    </source>
</evidence>
<keyword evidence="2" id="KW-1185">Reference proteome</keyword>
<dbReference type="OrthoDB" id="689428at2759"/>
<reference evidence="1" key="2">
    <citation type="submission" date="2021-02" db="EMBL/GenBank/DDBJ databases">
        <authorList>
            <person name="Kimball J.A."/>
            <person name="Haas M.W."/>
            <person name="Macchietto M."/>
            <person name="Kono T."/>
            <person name="Duquette J."/>
            <person name="Shao M."/>
        </authorList>
    </citation>
    <scope>NUCLEOTIDE SEQUENCE</scope>
    <source>
        <tissue evidence="1">Fresh leaf tissue</tissue>
    </source>
</reference>
<name>A0A8J5V9J7_ZIZPA</name>
<evidence type="ECO:0000313" key="2">
    <source>
        <dbReference type="Proteomes" id="UP000729402"/>
    </source>
</evidence>
<sequence length="216" mass="23624">MDRRLPGVPVVRVGSSLHLAASFFPTPGGRRGSARSPPALMADVRIVIRRNFPVGPMGPIVERVDVDIALRRQQSRKLRCPERVERALAEHVVPFVKHSFDRRAVAIASKDICRYVSEACADPRLADGGVQVLILLDTFACPTLLRPAPRPRNGEHYSTGSPEFGVAVRTCPCMETGRFMKIGVKSKEQQRAIGTIGDGLPAKAGGVDRLEGWVPW</sequence>
<reference evidence="1" key="1">
    <citation type="journal article" date="2021" name="bioRxiv">
        <title>Whole Genome Assembly and Annotation of Northern Wild Rice, Zizania palustris L., Supports a Whole Genome Duplication in the Zizania Genus.</title>
        <authorList>
            <person name="Haas M."/>
            <person name="Kono T."/>
            <person name="Macchietto M."/>
            <person name="Millas R."/>
            <person name="McGilp L."/>
            <person name="Shao M."/>
            <person name="Duquette J."/>
            <person name="Hirsch C.N."/>
            <person name="Kimball J."/>
        </authorList>
    </citation>
    <scope>NUCLEOTIDE SEQUENCE</scope>
    <source>
        <tissue evidence="1">Fresh leaf tissue</tissue>
    </source>
</reference>
<accession>A0A8J5V9J7</accession>
<organism evidence="1 2">
    <name type="scientific">Zizania palustris</name>
    <name type="common">Northern wild rice</name>
    <dbReference type="NCBI Taxonomy" id="103762"/>
    <lineage>
        <taxon>Eukaryota</taxon>
        <taxon>Viridiplantae</taxon>
        <taxon>Streptophyta</taxon>
        <taxon>Embryophyta</taxon>
        <taxon>Tracheophyta</taxon>
        <taxon>Spermatophyta</taxon>
        <taxon>Magnoliopsida</taxon>
        <taxon>Liliopsida</taxon>
        <taxon>Poales</taxon>
        <taxon>Poaceae</taxon>
        <taxon>BOP clade</taxon>
        <taxon>Oryzoideae</taxon>
        <taxon>Oryzeae</taxon>
        <taxon>Zizaniinae</taxon>
        <taxon>Zizania</taxon>
    </lineage>
</organism>
<gene>
    <name evidence="1" type="ORF">GUJ93_ZPchr0001g30486</name>
</gene>
<dbReference type="EMBL" id="JAAALK010000288">
    <property type="protein sequence ID" value="KAG8051556.1"/>
    <property type="molecule type" value="Genomic_DNA"/>
</dbReference>
<dbReference type="Proteomes" id="UP000729402">
    <property type="component" value="Unassembled WGS sequence"/>
</dbReference>
<dbReference type="AlphaFoldDB" id="A0A8J5V9J7"/>
<protein>
    <submittedName>
        <fullName evidence="1">Uncharacterized protein</fullName>
    </submittedName>
</protein>